<keyword evidence="2" id="KW-1185">Reference proteome</keyword>
<protein>
    <submittedName>
        <fullName evidence="1">Uncharacterized protein</fullName>
    </submittedName>
</protein>
<comment type="caution">
    <text evidence="1">The sequence shown here is derived from an EMBL/GenBank/DDBJ whole genome shotgun (WGS) entry which is preliminary data.</text>
</comment>
<organism evidence="1 2">
    <name type="scientific">Hypsizygus marmoreus</name>
    <name type="common">White beech mushroom</name>
    <name type="synonym">Agaricus marmoreus</name>
    <dbReference type="NCBI Taxonomy" id="39966"/>
    <lineage>
        <taxon>Eukaryota</taxon>
        <taxon>Fungi</taxon>
        <taxon>Dikarya</taxon>
        <taxon>Basidiomycota</taxon>
        <taxon>Agaricomycotina</taxon>
        <taxon>Agaricomycetes</taxon>
        <taxon>Agaricomycetidae</taxon>
        <taxon>Agaricales</taxon>
        <taxon>Tricholomatineae</taxon>
        <taxon>Lyophyllaceae</taxon>
        <taxon>Hypsizygus</taxon>
    </lineage>
</organism>
<evidence type="ECO:0000313" key="2">
    <source>
        <dbReference type="Proteomes" id="UP000076154"/>
    </source>
</evidence>
<accession>A0A369K7F1</accession>
<dbReference type="OrthoDB" id="2748306at2759"/>
<dbReference type="AlphaFoldDB" id="A0A369K7F1"/>
<reference evidence="1" key="1">
    <citation type="submission" date="2018-04" db="EMBL/GenBank/DDBJ databases">
        <title>Whole genome sequencing of Hypsizygus marmoreus.</title>
        <authorList>
            <person name="Choi I.-G."/>
            <person name="Min B."/>
            <person name="Kim J.-G."/>
            <person name="Kim S."/>
            <person name="Oh Y.-L."/>
            <person name="Kong W.-S."/>
            <person name="Park H."/>
            <person name="Jeong J."/>
            <person name="Song E.-S."/>
        </authorList>
    </citation>
    <scope>NUCLEOTIDE SEQUENCE [LARGE SCALE GENOMIC DNA]</scope>
    <source>
        <strain evidence="1">51987-8</strain>
    </source>
</reference>
<dbReference type="Proteomes" id="UP000076154">
    <property type="component" value="Unassembled WGS sequence"/>
</dbReference>
<name>A0A369K7F1_HYPMA</name>
<sequence length="265" mass="29064">MRPPLHQISAKCSTVHTRGNIFVDWRVYSRFSELEVQRSDGDPRMRRKVEKTYFCINSSSEPRQPPLSSSTHLSSRFSQQIAMQLKSLVALAVAVAAPVVAALDLPLVAYVPFVKEGELTTIPGAADGAYTSYNATHFAYYGKVAKVVNTDAPAVEERAAAEKRQNTCNVSCNGQYGNSNDILYAQSGLRNLLDNNPSFRGSISYVRNSVWAFGCDYGNGQVESPSQWDFDVGCVKAQCGSGQGGWNSHKSWKSTYGRQIGGLRC</sequence>
<dbReference type="EMBL" id="LUEZ02000009">
    <property type="protein sequence ID" value="RDB29828.1"/>
    <property type="molecule type" value="Genomic_DNA"/>
</dbReference>
<evidence type="ECO:0000313" key="1">
    <source>
        <dbReference type="EMBL" id="RDB29828.1"/>
    </source>
</evidence>
<gene>
    <name evidence="1" type="ORF">Hypma_013899</name>
</gene>
<proteinExistence type="predicted"/>
<dbReference type="InParanoid" id="A0A369K7F1"/>